<protein>
    <recommendedName>
        <fullName evidence="1">Pyruvate phosphate dikinase AMP/ATP-binding domain-containing protein</fullName>
    </recommendedName>
</protein>
<comment type="caution">
    <text evidence="2">The sequence shown here is derived from an EMBL/GenBank/DDBJ whole genome shotgun (WGS) entry which is preliminary data.</text>
</comment>
<dbReference type="InterPro" id="IPR051549">
    <property type="entry name" value="PEP_Utilizing_Enz"/>
</dbReference>
<feature type="domain" description="Pyruvate phosphate dikinase AMP/ATP-binding" evidence="1">
    <location>
        <begin position="3"/>
        <end position="58"/>
    </location>
</feature>
<proteinExistence type="predicted"/>
<dbReference type="AlphaFoldDB" id="X0WKG8"/>
<organism evidence="2">
    <name type="scientific">marine sediment metagenome</name>
    <dbReference type="NCBI Taxonomy" id="412755"/>
    <lineage>
        <taxon>unclassified sequences</taxon>
        <taxon>metagenomes</taxon>
        <taxon>ecological metagenomes</taxon>
    </lineage>
</organism>
<reference evidence="2" key="1">
    <citation type="journal article" date="2014" name="Front. Microbiol.">
        <title>High frequency of phylogenetically diverse reductive dehalogenase-homologous genes in deep subseafloor sedimentary metagenomes.</title>
        <authorList>
            <person name="Kawai M."/>
            <person name="Futagami T."/>
            <person name="Toyoda A."/>
            <person name="Takaki Y."/>
            <person name="Nishi S."/>
            <person name="Hori S."/>
            <person name="Arai W."/>
            <person name="Tsubouchi T."/>
            <person name="Morono Y."/>
            <person name="Uchiyama I."/>
            <person name="Ito T."/>
            <person name="Fujiyama A."/>
            <person name="Inagaki F."/>
            <person name="Takami H."/>
        </authorList>
    </citation>
    <scope>NUCLEOTIDE SEQUENCE</scope>
    <source>
        <strain evidence="2">Expedition CK06-06</strain>
    </source>
</reference>
<sequence>NIQPSLKNKEIIILSQIGTQIEKLFKTPQDIEWAIDQNDKIYLLQSRPITSLGKIESEDDLYWTRGYSDDYWNDPCTPLFFDLLGDQITKVVNIELNSIMGYSDMDKILLKLYNSHVYFNLNVLKKKVEYEIPKYTRNEDLLNYFPEGSGPYGKETMKNLPFRTPKRIFSEIRIMMHDPDGGIKKTADKYEIWSENTFIPYCYKFDSDLVALSTNKDLEGLIDLAKELDQIMVAHFRLIRYGIPVHNLGMNLTVRYMLT</sequence>
<dbReference type="PANTHER" id="PTHR43615:SF1">
    <property type="entry name" value="PPDK_N DOMAIN-CONTAINING PROTEIN"/>
    <property type="match status" value="1"/>
</dbReference>
<dbReference type="GO" id="GO:0005524">
    <property type="term" value="F:ATP binding"/>
    <property type="evidence" value="ECO:0007669"/>
    <property type="project" value="InterPro"/>
</dbReference>
<dbReference type="EMBL" id="BARS01034677">
    <property type="protein sequence ID" value="GAG24978.1"/>
    <property type="molecule type" value="Genomic_DNA"/>
</dbReference>
<dbReference type="PANTHER" id="PTHR43615">
    <property type="entry name" value="PHOSPHOENOLPYRUVATE SYNTHASE-RELATED"/>
    <property type="match status" value="1"/>
</dbReference>
<dbReference type="Gene3D" id="3.30.470.20">
    <property type="entry name" value="ATP-grasp fold, B domain"/>
    <property type="match status" value="1"/>
</dbReference>
<dbReference type="GO" id="GO:0016301">
    <property type="term" value="F:kinase activity"/>
    <property type="evidence" value="ECO:0007669"/>
    <property type="project" value="InterPro"/>
</dbReference>
<feature type="non-terminal residue" evidence="2">
    <location>
        <position position="259"/>
    </location>
</feature>
<name>X0WKG8_9ZZZZ</name>
<evidence type="ECO:0000259" key="1">
    <source>
        <dbReference type="Pfam" id="PF01326"/>
    </source>
</evidence>
<feature type="non-terminal residue" evidence="2">
    <location>
        <position position="1"/>
    </location>
</feature>
<gene>
    <name evidence="2" type="ORF">S01H1_53545</name>
</gene>
<dbReference type="SUPFAM" id="SSF56059">
    <property type="entry name" value="Glutathione synthetase ATP-binding domain-like"/>
    <property type="match status" value="1"/>
</dbReference>
<dbReference type="Pfam" id="PF01326">
    <property type="entry name" value="PPDK_N"/>
    <property type="match status" value="1"/>
</dbReference>
<accession>X0WKG8</accession>
<dbReference type="InterPro" id="IPR002192">
    <property type="entry name" value="PPDK_AMP/ATP-bd"/>
</dbReference>
<evidence type="ECO:0000313" key="2">
    <source>
        <dbReference type="EMBL" id="GAG24978.1"/>
    </source>
</evidence>